<dbReference type="InterPro" id="IPR036188">
    <property type="entry name" value="FAD/NAD-bd_sf"/>
</dbReference>
<dbReference type="InterPro" id="IPR020946">
    <property type="entry name" value="Flavin_mOase-like"/>
</dbReference>
<keyword evidence="6" id="KW-1185">Reference proteome</keyword>
<dbReference type="PANTHER" id="PTHR23023">
    <property type="entry name" value="DIMETHYLANILINE MONOOXYGENASE"/>
    <property type="match status" value="1"/>
</dbReference>
<evidence type="ECO:0000256" key="1">
    <source>
        <dbReference type="ARBA" id="ARBA00009183"/>
    </source>
</evidence>
<dbReference type="PRINTS" id="PR00419">
    <property type="entry name" value="ADXRDTASE"/>
</dbReference>
<protein>
    <recommendedName>
        <fullName evidence="7">Thiol-specific monooxygenase</fullName>
    </recommendedName>
</protein>
<dbReference type="Pfam" id="PF00743">
    <property type="entry name" value="FMO-like"/>
    <property type="match status" value="2"/>
</dbReference>
<dbReference type="GO" id="GO:0050661">
    <property type="term" value="F:NADP binding"/>
    <property type="evidence" value="ECO:0007669"/>
    <property type="project" value="InterPro"/>
</dbReference>
<dbReference type="EMBL" id="CP119939">
    <property type="protein sequence ID" value="WFD04075.1"/>
    <property type="molecule type" value="Genomic_DNA"/>
</dbReference>
<proteinExistence type="inferred from homology"/>
<dbReference type="GO" id="GO:0004499">
    <property type="term" value="F:N,N-dimethylaniline monooxygenase activity"/>
    <property type="evidence" value="ECO:0007669"/>
    <property type="project" value="InterPro"/>
</dbReference>
<dbReference type="GO" id="GO:0050660">
    <property type="term" value="F:flavin adenine dinucleotide binding"/>
    <property type="evidence" value="ECO:0007669"/>
    <property type="project" value="InterPro"/>
</dbReference>
<evidence type="ECO:0008006" key="7">
    <source>
        <dbReference type="Google" id="ProtNLM"/>
    </source>
</evidence>
<dbReference type="Proteomes" id="UP001214603">
    <property type="component" value="Chromosome 6"/>
</dbReference>
<keyword evidence="4" id="KW-0560">Oxidoreductase</keyword>
<sequence length="481" mass="53976">MAFEAGRIRRVAVIGAGPAGAITLDALVREQVFEEIRVFERRERAGGIWLYDEHPSPSSVPVGVERASDVDAPLTPPASLPAATAKCTQERFERTPIYASLETNIDADVMAFTEEPIPAVTSEASRERFGPHSPFRHHTVIQQYVEGLCTRKDYGRYIEYNVTVERAAKSGDEWVLTLRRAEATRDVWWQERFDALVVCSGHFHVPVVPELPGLAAFAAQHPGAVEHTKNFRHRDDYRGLNVVVIGGNISAMDMAFDLVDCARHVAVSVRGAPHPYFTDAVFSHPRIHRHPGIRRVSPDDRTVYYVDGTVQRGVDKIVLGTGYRFSLPFLPEVDVSNNRLHGVYQHVFNISDPSLAYVGAVSSGLTFKTFEWQAVLVSRFFAGRCRLPPVAAQREWEAQRVAARGDSAKFAVQYPDFEEYFDAVRDLAGNQGPGRKLPPFDRRWSEKFDACVRMRIDAWVRDIEAARRAQHTAQETSAVHL</sequence>
<dbReference type="InterPro" id="IPR050346">
    <property type="entry name" value="FMO-like"/>
</dbReference>
<name>A0AAF0E2Y9_9BASI</name>
<keyword evidence="3" id="KW-0274">FAD</keyword>
<evidence type="ECO:0000313" key="6">
    <source>
        <dbReference type="Proteomes" id="UP001214603"/>
    </source>
</evidence>
<dbReference type="SUPFAM" id="SSF51905">
    <property type="entry name" value="FAD/NAD(P)-binding domain"/>
    <property type="match status" value="2"/>
</dbReference>
<keyword evidence="2" id="KW-0285">Flavoprotein</keyword>
<evidence type="ECO:0000313" key="5">
    <source>
        <dbReference type="EMBL" id="WFD04075.1"/>
    </source>
</evidence>
<dbReference type="AlphaFoldDB" id="A0AAF0E2Y9"/>
<accession>A0AAF0E2Y9</accession>
<evidence type="ECO:0000256" key="4">
    <source>
        <dbReference type="ARBA" id="ARBA00023002"/>
    </source>
</evidence>
<comment type="similarity">
    <text evidence="1">Belongs to the FMO family.</text>
</comment>
<reference evidence="5" key="1">
    <citation type="submission" date="2023-03" db="EMBL/GenBank/DDBJ databases">
        <title>Mating type loci evolution in Malassezia.</title>
        <authorList>
            <person name="Coelho M.A."/>
        </authorList>
    </citation>
    <scope>NUCLEOTIDE SEQUENCE</scope>
    <source>
        <strain evidence="5">CBS 7876</strain>
    </source>
</reference>
<gene>
    <name evidence="5" type="ORF">MOBT1_002774</name>
</gene>
<dbReference type="Gene3D" id="3.50.50.60">
    <property type="entry name" value="FAD/NAD(P)-binding domain"/>
    <property type="match status" value="2"/>
</dbReference>
<evidence type="ECO:0000256" key="3">
    <source>
        <dbReference type="ARBA" id="ARBA00022827"/>
    </source>
</evidence>
<evidence type="ECO:0000256" key="2">
    <source>
        <dbReference type="ARBA" id="ARBA00022630"/>
    </source>
</evidence>
<organism evidence="5 6">
    <name type="scientific">Malassezia obtusa</name>
    <dbReference type="NCBI Taxonomy" id="76774"/>
    <lineage>
        <taxon>Eukaryota</taxon>
        <taxon>Fungi</taxon>
        <taxon>Dikarya</taxon>
        <taxon>Basidiomycota</taxon>
        <taxon>Ustilaginomycotina</taxon>
        <taxon>Malasseziomycetes</taxon>
        <taxon>Malasseziales</taxon>
        <taxon>Malasseziaceae</taxon>
        <taxon>Malassezia</taxon>
    </lineage>
</organism>